<dbReference type="PROSITE" id="PS01075">
    <property type="entry name" value="ACETATE_KINASE_1"/>
    <property type="match status" value="1"/>
</dbReference>
<evidence type="ECO:0000256" key="5">
    <source>
        <dbReference type="ARBA" id="ARBA00022741"/>
    </source>
</evidence>
<dbReference type="PROSITE" id="PS01076">
    <property type="entry name" value="ACETATE_KINASE_2"/>
    <property type="match status" value="1"/>
</dbReference>
<evidence type="ECO:0000256" key="9">
    <source>
        <dbReference type="HAMAP-Rule" id="MF_00020"/>
    </source>
</evidence>
<dbReference type="AlphaFoldDB" id="A0A255HBH7"/>
<keyword evidence="8 9" id="KW-0460">Magnesium</keyword>
<comment type="pathway">
    <text evidence="9">Metabolic intermediate biosynthesis; acetyl-CoA biosynthesis; acetyl-CoA from acetate: step 1/2.</text>
</comment>
<dbReference type="PANTHER" id="PTHR21060">
    <property type="entry name" value="ACETATE KINASE"/>
    <property type="match status" value="1"/>
</dbReference>
<dbReference type="InterPro" id="IPR004372">
    <property type="entry name" value="Ac/propionate_kinase"/>
</dbReference>
<comment type="function">
    <text evidence="9">Catalyzes the formation of acetyl phosphate from acetate and ATP. Can also catalyze the reverse reaction.</text>
</comment>
<organism evidence="11 12">
    <name type="scientific">Enemella dayhoffiae</name>
    <dbReference type="NCBI Taxonomy" id="2016507"/>
    <lineage>
        <taxon>Bacteria</taxon>
        <taxon>Bacillati</taxon>
        <taxon>Actinomycetota</taxon>
        <taxon>Actinomycetes</taxon>
        <taxon>Propionibacteriales</taxon>
        <taxon>Propionibacteriaceae</taxon>
        <taxon>Enemella</taxon>
    </lineage>
</organism>
<dbReference type="Pfam" id="PF00871">
    <property type="entry name" value="Acetate_kinase"/>
    <property type="match status" value="1"/>
</dbReference>
<proteinExistence type="inferred from homology"/>
<comment type="cofactor">
    <cofactor evidence="9">
        <name>Mg(2+)</name>
        <dbReference type="ChEBI" id="CHEBI:18420"/>
    </cofactor>
    <cofactor evidence="9">
        <name>Mn(2+)</name>
        <dbReference type="ChEBI" id="CHEBI:29035"/>
    </cofactor>
    <text evidence="9">Mg(2+). Can also accept Mn(2+).</text>
</comment>
<dbReference type="CDD" id="cd24010">
    <property type="entry name" value="ASKHA_NBD_AcK_PK"/>
    <property type="match status" value="1"/>
</dbReference>
<evidence type="ECO:0000256" key="8">
    <source>
        <dbReference type="ARBA" id="ARBA00022842"/>
    </source>
</evidence>
<dbReference type="InterPro" id="IPR000890">
    <property type="entry name" value="Aliphatic_acid_kin_short-chain"/>
</dbReference>
<accession>A0A255HBH7</accession>
<keyword evidence="4 9" id="KW-0479">Metal-binding</keyword>
<evidence type="ECO:0000256" key="6">
    <source>
        <dbReference type="ARBA" id="ARBA00022777"/>
    </source>
</evidence>
<evidence type="ECO:0000256" key="1">
    <source>
        <dbReference type="ARBA" id="ARBA00008748"/>
    </source>
</evidence>
<dbReference type="GO" id="GO:0008776">
    <property type="term" value="F:acetate kinase activity"/>
    <property type="evidence" value="ECO:0007669"/>
    <property type="project" value="UniProtKB-UniRule"/>
</dbReference>
<dbReference type="UniPathway" id="UPA00340">
    <property type="reaction ID" value="UER00458"/>
</dbReference>
<reference evidence="11 12" key="1">
    <citation type="submission" date="2017-07" db="EMBL/GenBank/DDBJ databases">
        <title>Draft whole genome sequences of clinical Proprionibacteriaceae strains.</title>
        <authorList>
            <person name="Bernier A.-M."/>
            <person name="Bernard K."/>
            <person name="Domingo M.-C."/>
        </authorList>
    </citation>
    <scope>NUCLEOTIDE SEQUENCE [LARGE SCALE GENOMIC DNA]</scope>
    <source>
        <strain evidence="11 12">NML 130396</strain>
    </source>
</reference>
<dbReference type="Proteomes" id="UP000216311">
    <property type="component" value="Unassembled WGS sequence"/>
</dbReference>
<dbReference type="InterPro" id="IPR023865">
    <property type="entry name" value="Aliphatic_acid_kinase_CS"/>
</dbReference>
<keyword evidence="2 9" id="KW-0963">Cytoplasm</keyword>
<keyword evidence="6 9" id="KW-0418">Kinase</keyword>
<comment type="similarity">
    <text evidence="1 9 10">Belongs to the acetokinase family.</text>
</comment>
<dbReference type="GO" id="GO:0005829">
    <property type="term" value="C:cytosol"/>
    <property type="evidence" value="ECO:0007669"/>
    <property type="project" value="TreeGrafter"/>
</dbReference>
<dbReference type="RefSeq" id="WP_094362129.1">
    <property type="nucleotide sequence ID" value="NZ_NMVQ01000001.1"/>
</dbReference>
<evidence type="ECO:0000256" key="2">
    <source>
        <dbReference type="ARBA" id="ARBA00022490"/>
    </source>
</evidence>
<dbReference type="PIRSF" id="PIRSF000722">
    <property type="entry name" value="Acetate_prop_kin"/>
    <property type="match status" value="1"/>
</dbReference>
<keyword evidence="5 9" id="KW-0547">Nucleotide-binding</keyword>
<feature type="active site" description="Proton donor/acceptor" evidence="9">
    <location>
        <position position="147"/>
    </location>
</feature>
<comment type="subcellular location">
    <subcellularLocation>
        <location evidence="9">Cytoplasm</location>
    </subcellularLocation>
</comment>
<dbReference type="InterPro" id="IPR043129">
    <property type="entry name" value="ATPase_NBD"/>
</dbReference>
<dbReference type="NCBIfam" id="TIGR00016">
    <property type="entry name" value="ackA"/>
    <property type="match status" value="1"/>
</dbReference>
<dbReference type="SUPFAM" id="SSF53067">
    <property type="entry name" value="Actin-like ATPase domain"/>
    <property type="match status" value="2"/>
</dbReference>
<dbReference type="EC" id="2.7.2.1" evidence="9"/>
<dbReference type="Gene3D" id="3.30.420.40">
    <property type="match status" value="2"/>
</dbReference>
<protein>
    <recommendedName>
        <fullName evidence="9">Acetate kinase</fullName>
        <ecNumber evidence="9">2.7.2.1</ecNumber>
    </recommendedName>
    <alternativeName>
        <fullName evidence="9">Acetokinase</fullName>
    </alternativeName>
</protein>
<sequence>MSSVVLVLNCGSSSVKFALYDPLTDRRLLSGLAERVGTPQASVTVNFPEGRRELGDLDGTDHTGVLNRVLHGLQGWLAEQGHRITAVGHRVVHGGEKFSSSVLLDEATMAAVHECVPLAPLHNPANIAGVEAATEALPDIPQVGVFDTAFHQSMPPVAYRYAVPSEWYAELGVRRYGFHGTSHRYVSEAAAEHLGRPLGELRMITAHLGNGCSLAALREGVSVDTSMGLTPLEGVVMGTRSGDIDPGLPGYVQDRTGADLAQITNDLNKRSGLLGLSGVSNDMREVTSAAASGNPDATLSLQVFEYRLAKYIASLTVAAGGLDVLVFTGGIGQNDARLRSGVLHRLAHFGLQVDESANSRAVGGQAGVISRPGPVTALVMPTDEELVIARDAHRLATAEGSDR</sequence>
<dbReference type="HAMAP" id="MF_00020">
    <property type="entry name" value="Acetate_kinase"/>
    <property type="match status" value="1"/>
</dbReference>
<dbReference type="PRINTS" id="PR00471">
    <property type="entry name" value="ACETATEKNASE"/>
</dbReference>
<dbReference type="EMBL" id="NMVQ01000001">
    <property type="protein sequence ID" value="OYO24921.1"/>
    <property type="molecule type" value="Genomic_DNA"/>
</dbReference>
<dbReference type="OrthoDB" id="9802453at2"/>
<keyword evidence="12" id="KW-1185">Reference proteome</keyword>
<feature type="site" description="Transition state stabilizer" evidence="9">
    <location>
        <position position="179"/>
    </location>
</feature>
<comment type="caution">
    <text evidence="11">The sequence shown here is derived from an EMBL/GenBank/DDBJ whole genome shotgun (WGS) entry which is preliminary data.</text>
</comment>
<evidence type="ECO:0000256" key="10">
    <source>
        <dbReference type="RuleBase" id="RU003835"/>
    </source>
</evidence>
<gene>
    <name evidence="9" type="primary">ackA</name>
    <name evidence="11" type="ORF">CGZ93_00075</name>
</gene>
<dbReference type="GO" id="GO:0006083">
    <property type="term" value="P:acetate metabolic process"/>
    <property type="evidence" value="ECO:0007669"/>
    <property type="project" value="TreeGrafter"/>
</dbReference>
<feature type="binding site" evidence="9">
    <location>
        <position position="90"/>
    </location>
    <ligand>
        <name>substrate</name>
    </ligand>
</feature>
<evidence type="ECO:0000313" key="11">
    <source>
        <dbReference type="EMBL" id="OYO24921.1"/>
    </source>
</evidence>
<name>A0A255HBH7_9ACTN</name>
<feature type="site" description="Transition state stabilizer" evidence="9">
    <location>
        <position position="240"/>
    </location>
</feature>
<feature type="binding site" evidence="9">
    <location>
        <begin position="282"/>
        <end position="284"/>
    </location>
    <ligand>
        <name>ATP</name>
        <dbReference type="ChEBI" id="CHEBI:30616"/>
    </ligand>
</feature>
<dbReference type="GO" id="GO:0000287">
    <property type="term" value="F:magnesium ion binding"/>
    <property type="evidence" value="ECO:0007669"/>
    <property type="project" value="UniProtKB-UniRule"/>
</dbReference>
<keyword evidence="3 9" id="KW-0808">Transferase</keyword>
<feature type="binding site" evidence="9">
    <location>
        <position position="16"/>
    </location>
    <ligand>
        <name>ATP</name>
        <dbReference type="ChEBI" id="CHEBI:30616"/>
    </ligand>
</feature>
<comment type="subunit">
    <text evidence="9">Homodimer.</text>
</comment>
<keyword evidence="7 9" id="KW-0067">ATP-binding</keyword>
<evidence type="ECO:0000313" key="12">
    <source>
        <dbReference type="Proteomes" id="UP000216311"/>
    </source>
</evidence>
<feature type="binding site" evidence="9">
    <location>
        <begin position="207"/>
        <end position="211"/>
    </location>
    <ligand>
        <name>ATP</name>
        <dbReference type="ChEBI" id="CHEBI:30616"/>
    </ligand>
</feature>
<evidence type="ECO:0000256" key="7">
    <source>
        <dbReference type="ARBA" id="ARBA00022840"/>
    </source>
</evidence>
<feature type="binding site" evidence="9">
    <location>
        <position position="9"/>
    </location>
    <ligand>
        <name>Mg(2+)</name>
        <dbReference type="ChEBI" id="CHEBI:18420"/>
    </ligand>
</feature>
<dbReference type="GO" id="GO:0006085">
    <property type="term" value="P:acetyl-CoA biosynthetic process"/>
    <property type="evidence" value="ECO:0007669"/>
    <property type="project" value="UniProtKB-UniRule"/>
</dbReference>
<dbReference type="GO" id="GO:0005524">
    <property type="term" value="F:ATP binding"/>
    <property type="evidence" value="ECO:0007669"/>
    <property type="project" value="UniProtKB-KW"/>
</dbReference>
<evidence type="ECO:0000256" key="3">
    <source>
        <dbReference type="ARBA" id="ARBA00022679"/>
    </source>
</evidence>
<feature type="binding site" evidence="9">
    <location>
        <position position="384"/>
    </location>
    <ligand>
        <name>Mg(2+)</name>
        <dbReference type="ChEBI" id="CHEBI:18420"/>
    </ligand>
</feature>
<evidence type="ECO:0000256" key="4">
    <source>
        <dbReference type="ARBA" id="ARBA00022723"/>
    </source>
</evidence>
<comment type="caution">
    <text evidence="9">Lacks conserved residue(s) required for the propagation of feature annotation.</text>
</comment>
<dbReference type="PANTHER" id="PTHR21060:SF21">
    <property type="entry name" value="ACETATE KINASE"/>
    <property type="match status" value="1"/>
</dbReference>
<comment type="catalytic activity">
    <reaction evidence="9">
        <text>acetate + ATP = acetyl phosphate + ADP</text>
        <dbReference type="Rhea" id="RHEA:11352"/>
        <dbReference type="ChEBI" id="CHEBI:22191"/>
        <dbReference type="ChEBI" id="CHEBI:30089"/>
        <dbReference type="ChEBI" id="CHEBI:30616"/>
        <dbReference type="ChEBI" id="CHEBI:456216"/>
        <dbReference type="EC" id="2.7.2.1"/>
    </reaction>
</comment>